<dbReference type="Pfam" id="PF13396">
    <property type="entry name" value="PLDc_N"/>
    <property type="match status" value="1"/>
</dbReference>
<evidence type="ECO:0000256" key="4">
    <source>
        <dbReference type="ARBA" id="ARBA00022989"/>
    </source>
</evidence>
<accession>A0ABN1GX54</accession>
<evidence type="ECO:0000259" key="8">
    <source>
        <dbReference type="Pfam" id="PF13396"/>
    </source>
</evidence>
<dbReference type="InterPro" id="IPR027379">
    <property type="entry name" value="CLS_N"/>
</dbReference>
<evidence type="ECO:0000256" key="1">
    <source>
        <dbReference type="ARBA" id="ARBA00004651"/>
    </source>
</evidence>
<evidence type="ECO:0000256" key="3">
    <source>
        <dbReference type="ARBA" id="ARBA00022692"/>
    </source>
</evidence>
<comment type="subcellular location">
    <subcellularLocation>
        <location evidence="1">Cell membrane</location>
        <topology evidence="1">Multi-pass membrane protein</topology>
    </subcellularLocation>
</comment>
<name>A0ABN1GX54_9ACTN</name>
<organism evidence="9 10">
    <name type="scientific">Sporichthya brevicatena</name>
    <dbReference type="NCBI Taxonomy" id="171442"/>
    <lineage>
        <taxon>Bacteria</taxon>
        <taxon>Bacillati</taxon>
        <taxon>Actinomycetota</taxon>
        <taxon>Actinomycetes</taxon>
        <taxon>Sporichthyales</taxon>
        <taxon>Sporichthyaceae</taxon>
        <taxon>Sporichthya</taxon>
    </lineage>
</organism>
<keyword evidence="2" id="KW-1003">Cell membrane</keyword>
<dbReference type="RefSeq" id="WP_344605460.1">
    <property type="nucleotide sequence ID" value="NZ_BAAAHE010000020.1"/>
</dbReference>
<keyword evidence="3 7" id="KW-0812">Transmembrane</keyword>
<evidence type="ECO:0000256" key="7">
    <source>
        <dbReference type="SAM" id="Phobius"/>
    </source>
</evidence>
<keyword evidence="10" id="KW-1185">Reference proteome</keyword>
<dbReference type="EMBL" id="BAAAHE010000020">
    <property type="protein sequence ID" value="GAA0622406.1"/>
    <property type="molecule type" value="Genomic_DNA"/>
</dbReference>
<proteinExistence type="predicted"/>
<feature type="domain" description="Cardiolipin synthase N-terminal" evidence="8">
    <location>
        <begin position="14"/>
        <end position="59"/>
    </location>
</feature>
<comment type="caution">
    <text evidence="9">The sequence shown here is derived from an EMBL/GenBank/DDBJ whole genome shotgun (WGS) entry which is preliminary data.</text>
</comment>
<reference evidence="9 10" key="1">
    <citation type="journal article" date="2019" name="Int. J. Syst. Evol. Microbiol.">
        <title>The Global Catalogue of Microorganisms (GCM) 10K type strain sequencing project: providing services to taxonomists for standard genome sequencing and annotation.</title>
        <authorList>
            <consortium name="The Broad Institute Genomics Platform"/>
            <consortium name="The Broad Institute Genome Sequencing Center for Infectious Disease"/>
            <person name="Wu L."/>
            <person name="Ma J."/>
        </authorList>
    </citation>
    <scope>NUCLEOTIDE SEQUENCE [LARGE SCALE GENOMIC DNA]</scope>
    <source>
        <strain evidence="9 10">JCM 10671</strain>
    </source>
</reference>
<evidence type="ECO:0000313" key="9">
    <source>
        <dbReference type="EMBL" id="GAA0622406.1"/>
    </source>
</evidence>
<evidence type="ECO:0000256" key="2">
    <source>
        <dbReference type="ARBA" id="ARBA00022475"/>
    </source>
</evidence>
<evidence type="ECO:0000313" key="10">
    <source>
        <dbReference type="Proteomes" id="UP001500957"/>
    </source>
</evidence>
<protein>
    <submittedName>
        <fullName evidence="9">PLD nuclease N-terminal domain-containing protein</fullName>
    </submittedName>
</protein>
<sequence>MRVPMALIVLTVMIVVWALVEVVQADKAEVRRLPKWAWLVLCVFPLPPTGAIAWFFLGRPKVGVPGVGTSAGSLNLPNLPRRTRYVSRPAPDDDPDFLRRLNEEAERQRMLRRLEEDLKSPNPTEPNDKPGESAPRD</sequence>
<feature type="region of interest" description="Disordered" evidence="6">
    <location>
        <begin position="113"/>
        <end position="137"/>
    </location>
</feature>
<feature type="compositionally biased region" description="Basic and acidic residues" evidence="6">
    <location>
        <begin position="126"/>
        <end position="137"/>
    </location>
</feature>
<evidence type="ECO:0000256" key="5">
    <source>
        <dbReference type="ARBA" id="ARBA00023136"/>
    </source>
</evidence>
<keyword evidence="4 7" id="KW-1133">Transmembrane helix</keyword>
<feature type="transmembrane region" description="Helical" evidence="7">
    <location>
        <begin position="35"/>
        <end position="57"/>
    </location>
</feature>
<evidence type="ECO:0000256" key="6">
    <source>
        <dbReference type="SAM" id="MobiDB-lite"/>
    </source>
</evidence>
<keyword evidence="5 7" id="KW-0472">Membrane</keyword>
<gene>
    <name evidence="9" type="ORF">GCM10009547_26610</name>
</gene>
<dbReference type="Proteomes" id="UP001500957">
    <property type="component" value="Unassembled WGS sequence"/>
</dbReference>